<organism>
    <name type="scientific">Branchiostoma floridae</name>
    <name type="common">Florida lancelet</name>
    <name type="synonym">Amphioxus</name>
    <dbReference type="NCBI Taxonomy" id="7739"/>
    <lineage>
        <taxon>Eukaryota</taxon>
        <taxon>Metazoa</taxon>
        <taxon>Chordata</taxon>
        <taxon>Cephalochordata</taxon>
        <taxon>Leptocardii</taxon>
        <taxon>Amphioxiformes</taxon>
        <taxon>Branchiostomatidae</taxon>
        <taxon>Branchiostoma</taxon>
    </lineage>
</organism>
<feature type="region of interest" description="Disordered" evidence="1">
    <location>
        <begin position="1"/>
        <end position="24"/>
    </location>
</feature>
<dbReference type="EMBL" id="GG666633">
    <property type="protein sequence ID" value="EEN47210.1"/>
    <property type="molecule type" value="Genomic_DNA"/>
</dbReference>
<dbReference type="InParanoid" id="C3ZJS5"/>
<feature type="region of interest" description="Disordered" evidence="1">
    <location>
        <begin position="296"/>
        <end position="383"/>
    </location>
</feature>
<feature type="compositionally biased region" description="Polar residues" evidence="1">
    <location>
        <begin position="313"/>
        <end position="323"/>
    </location>
</feature>
<dbReference type="AlphaFoldDB" id="C3ZJS5"/>
<protein>
    <submittedName>
        <fullName evidence="2">Uncharacterized protein</fullName>
    </submittedName>
</protein>
<proteinExistence type="predicted"/>
<sequence length="470" mass="52886">MEVTSASPEGADVGQIVPNTPDGYTQPIVSTIDIGIGTEDYLAFEMDTTDEAYHDLLEEGESKEDTQATTGITTSMPIREDKPAEIYHAYLQISMLLKDETWRRQFGHYAKLTPDFADGPMPPSIVLRTQNGKGNTFDIDLYPGHSSWSPPNFAVFGYKKYPIDVILSVYEHLLVHDPETLRRLPALSGQRLGVCNLKTNVGHLLIVLFRLLVTDEMVRTYKFTERDLLDMRVNHRHKTYGEKPNLAFSIGSPDDRTPQNLCRLADRAYDGYLANLVGQKCCKDLPTVTELRELIDTAPDPYPPPPYNFDVGETSNAVSVTQTSDEERNSRSERRSRRHIDHRCRQSGSDKSRRRYSSKRHRQTNSSPREVFPSDPEEKHSNITSNTVALRAAVDVGQTAIRAAGVLGPGLRTTQDAVRKAIRHILKCRSIIALPCTTVIAGFPQREGEHLGTFKDIVCHLNMERHSERV</sequence>
<gene>
    <name evidence="2" type="ORF">BRAFLDRAFT_105401</name>
</gene>
<evidence type="ECO:0000256" key="1">
    <source>
        <dbReference type="SAM" id="MobiDB-lite"/>
    </source>
</evidence>
<evidence type="ECO:0000313" key="2">
    <source>
        <dbReference type="EMBL" id="EEN47210.1"/>
    </source>
</evidence>
<feature type="compositionally biased region" description="Basic residues" evidence="1">
    <location>
        <begin position="352"/>
        <end position="363"/>
    </location>
</feature>
<name>C3ZJS5_BRAFL</name>
<accession>C3ZJS5</accession>
<reference evidence="2" key="1">
    <citation type="journal article" date="2008" name="Nature">
        <title>The amphioxus genome and the evolution of the chordate karyotype.</title>
        <authorList>
            <consortium name="US DOE Joint Genome Institute (JGI-PGF)"/>
            <person name="Putnam N.H."/>
            <person name="Butts T."/>
            <person name="Ferrier D.E.K."/>
            <person name="Furlong R.F."/>
            <person name="Hellsten U."/>
            <person name="Kawashima T."/>
            <person name="Robinson-Rechavi M."/>
            <person name="Shoguchi E."/>
            <person name="Terry A."/>
            <person name="Yu J.-K."/>
            <person name="Benito-Gutierrez E.L."/>
            <person name="Dubchak I."/>
            <person name="Garcia-Fernandez J."/>
            <person name="Gibson-Brown J.J."/>
            <person name="Grigoriev I.V."/>
            <person name="Horton A.C."/>
            <person name="de Jong P.J."/>
            <person name="Jurka J."/>
            <person name="Kapitonov V.V."/>
            <person name="Kohara Y."/>
            <person name="Kuroki Y."/>
            <person name="Lindquist E."/>
            <person name="Lucas S."/>
            <person name="Osoegawa K."/>
            <person name="Pennacchio L.A."/>
            <person name="Salamov A.A."/>
            <person name="Satou Y."/>
            <person name="Sauka-Spengler T."/>
            <person name="Schmutz J."/>
            <person name="Shin-I T."/>
            <person name="Toyoda A."/>
            <person name="Bronner-Fraser M."/>
            <person name="Fujiyama A."/>
            <person name="Holland L.Z."/>
            <person name="Holland P.W.H."/>
            <person name="Satoh N."/>
            <person name="Rokhsar D.S."/>
        </authorList>
    </citation>
    <scope>NUCLEOTIDE SEQUENCE [LARGE SCALE GENOMIC DNA]</scope>
    <source>
        <strain evidence="2">S238N-H82</strain>
        <tissue evidence="2">Testes</tissue>
    </source>
</reference>